<proteinExistence type="predicted"/>
<evidence type="ECO:0000313" key="2">
    <source>
        <dbReference type="EMBL" id="KOF99725.1"/>
    </source>
</evidence>
<name>A0A0L8IFD3_OCTBM</name>
<sequence>MPCTISFIQSTARLLHKSLQQMLILFWQLFSFSYFLKNRNIMEHYLFPLHIFVRFIFFCYICDAFWKKEKSFQTIQTEISYFIFIFASLFLRVI</sequence>
<gene>
    <name evidence="2" type="ORF">OCBIM_22012221mg</name>
</gene>
<feature type="transmembrane region" description="Helical" evidence="1">
    <location>
        <begin position="72"/>
        <end position="91"/>
    </location>
</feature>
<evidence type="ECO:0000256" key="1">
    <source>
        <dbReference type="SAM" id="Phobius"/>
    </source>
</evidence>
<protein>
    <submittedName>
        <fullName evidence="2">Uncharacterized protein</fullName>
    </submittedName>
</protein>
<dbReference type="EMBL" id="KQ415905">
    <property type="protein sequence ID" value="KOF99725.1"/>
    <property type="molecule type" value="Genomic_DNA"/>
</dbReference>
<accession>A0A0L8IFD3</accession>
<reference evidence="2" key="1">
    <citation type="submission" date="2015-07" db="EMBL/GenBank/DDBJ databases">
        <title>MeaNS - Measles Nucleotide Surveillance Program.</title>
        <authorList>
            <person name="Tran T."/>
            <person name="Druce J."/>
        </authorList>
    </citation>
    <scope>NUCLEOTIDE SEQUENCE</scope>
    <source>
        <strain evidence="2">UCB-OBI-ISO-001</strain>
        <tissue evidence="2">Gonad</tissue>
    </source>
</reference>
<keyword evidence="1" id="KW-0812">Transmembrane</keyword>
<keyword evidence="1" id="KW-0472">Membrane</keyword>
<organism evidence="2">
    <name type="scientific">Octopus bimaculoides</name>
    <name type="common">California two-spotted octopus</name>
    <dbReference type="NCBI Taxonomy" id="37653"/>
    <lineage>
        <taxon>Eukaryota</taxon>
        <taxon>Metazoa</taxon>
        <taxon>Spiralia</taxon>
        <taxon>Lophotrochozoa</taxon>
        <taxon>Mollusca</taxon>
        <taxon>Cephalopoda</taxon>
        <taxon>Coleoidea</taxon>
        <taxon>Octopodiformes</taxon>
        <taxon>Octopoda</taxon>
        <taxon>Incirrata</taxon>
        <taxon>Octopodidae</taxon>
        <taxon>Octopus</taxon>
    </lineage>
</organism>
<feature type="transmembrane region" description="Helical" evidence="1">
    <location>
        <begin position="45"/>
        <end position="66"/>
    </location>
</feature>
<dbReference type="AlphaFoldDB" id="A0A0L8IFD3"/>
<keyword evidence="1" id="KW-1133">Transmembrane helix</keyword>